<protein>
    <submittedName>
        <fullName evidence="2">(wild Malaysian banana) hypothetical protein</fullName>
    </submittedName>
</protein>
<feature type="compositionally biased region" description="Low complexity" evidence="1">
    <location>
        <begin position="46"/>
        <end position="64"/>
    </location>
</feature>
<evidence type="ECO:0000256" key="1">
    <source>
        <dbReference type="SAM" id="MobiDB-lite"/>
    </source>
</evidence>
<evidence type="ECO:0000313" key="2">
    <source>
        <dbReference type="EMBL" id="CAG1837521.1"/>
    </source>
</evidence>
<gene>
    <name evidence="2" type="ORF">GSMUA_256980.1</name>
</gene>
<dbReference type="EMBL" id="HG996470">
    <property type="protein sequence ID" value="CAG1837521.1"/>
    <property type="molecule type" value="Genomic_DNA"/>
</dbReference>
<feature type="region of interest" description="Disordered" evidence="1">
    <location>
        <begin position="45"/>
        <end position="128"/>
    </location>
</feature>
<proteinExistence type="predicted"/>
<accession>A0A8D7F1D3</accession>
<organism evidence="2">
    <name type="scientific">Musa acuminata subsp. malaccensis</name>
    <name type="common">Wild banana</name>
    <name type="synonym">Musa malaccensis</name>
    <dbReference type="NCBI Taxonomy" id="214687"/>
    <lineage>
        <taxon>Eukaryota</taxon>
        <taxon>Viridiplantae</taxon>
        <taxon>Streptophyta</taxon>
        <taxon>Embryophyta</taxon>
        <taxon>Tracheophyta</taxon>
        <taxon>Spermatophyta</taxon>
        <taxon>Magnoliopsida</taxon>
        <taxon>Liliopsida</taxon>
        <taxon>Zingiberales</taxon>
        <taxon>Musaceae</taxon>
        <taxon>Musa</taxon>
    </lineage>
</organism>
<reference evidence="2" key="1">
    <citation type="submission" date="2021-03" db="EMBL/GenBank/DDBJ databases">
        <authorList>
            <consortium name="Genoscope - CEA"/>
            <person name="William W."/>
        </authorList>
    </citation>
    <scope>NUCLEOTIDE SEQUENCE</scope>
    <source>
        <strain evidence="2">Doubled-haploid Pahang</strain>
    </source>
</reference>
<sequence length="128" mass="14566">MRSEGEQEKESRKITIRIKLHEFASWEGEGGRRRRDRGVRGRILWEAETPATSSSLSSAFSGPAGRRGRAPPTLVSRTLRDQHPPPSSPAVEAEAIRLRRPPRTPWKQRTEEAKATRRRTERAAYGVR</sequence>
<dbReference type="AlphaFoldDB" id="A0A8D7F1D3"/>
<name>A0A8D7F1D3_MUSAM</name>